<dbReference type="CDD" id="cd00093">
    <property type="entry name" value="HTH_XRE"/>
    <property type="match status" value="1"/>
</dbReference>
<dbReference type="GO" id="GO:0003677">
    <property type="term" value="F:DNA binding"/>
    <property type="evidence" value="ECO:0007669"/>
    <property type="project" value="InterPro"/>
</dbReference>
<sequence length="292" mass="31938">MSAHADISGSGAAVRPRGERSYRHADVVGDFLSGGQRLIVSHVFPILDMNKTNVGMAGISLHRLLCIVKRADFISNMGKELQRGPTSDRVRRNIEALRSAQGLSLAELSRRLEAVGRPILGTGIHKIEQGVRRVDVDDLVALALALNVTPNRLLLPVDGSRVELTSEVEVEQRPAWNWADGIHALEEAIQRIHGEAIQRTHGEALTAAYGDFKSHSRPTGEVARDQHTATRAARDVLDRIHLILGNETRMALEDAIRQAVEYGNSSGNAAMLRRALNRLNAEVEDLIGDEGD</sequence>
<dbReference type="EMBL" id="FOMZ01000015">
    <property type="protein sequence ID" value="SFE50081.1"/>
    <property type="molecule type" value="Genomic_DNA"/>
</dbReference>
<dbReference type="Gene3D" id="1.10.260.40">
    <property type="entry name" value="lambda repressor-like DNA-binding domains"/>
    <property type="match status" value="1"/>
</dbReference>
<dbReference type="Proteomes" id="UP000198716">
    <property type="component" value="Unassembled WGS sequence"/>
</dbReference>
<gene>
    <name evidence="2" type="ORF">SAMN04487819_11524</name>
</gene>
<dbReference type="InterPro" id="IPR001387">
    <property type="entry name" value="Cro/C1-type_HTH"/>
</dbReference>
<dbReference type="SUPFAM" id="SSF47413">
    <property type="entry name" value="lambda repressor-like DNA-binding domains"/>
    <property type="match status" value="1"/>
</dbReference>
<organism evidence="2 3">
    <name type="scientific">Actinopolyspora alba</name>
    <dbReference type="NCBI Taxonomy" id="673379"/>
    <lineage>
        <taxon>Bacteria</taxon>
        <taxon>Bacillati</taxon>
        <taxon>Actinomycetota</taxon>
        <taxon>Actinomycetes</taxon>
        <taxon>Actinopolysporales</taxon>
        <taxon>Actinopolysporaceae</taxon>
        <taxon>Actinopolyspora</taxon>
        <taxon>Actinopolyspora alba group</taxon>
    </lineage>
</organism>
<protein>
    <recommendedName>
        <fullName evidence="1">HTH cro/C1-type domain-containing protein</fullName>
    </recommendedName>
</protein>
<feature type="domain" description="HTH cro/C1-type" evidence="1">
    <location>
        <begin position="94"/>
        <end position="153"/>
    </location>
</feature>
<dbReference type="AlphaFoldDB" id="A0A1I2B1L4"/>
<dbReference type="SMART" id="SM00530">
    <property type="entry name" value="HTH_XRE"/>
    <property type="match status" value="1"/>
</dbReference>
<proteinExistence type="predicted"/>
<evidence type="ECO:0000259" key="1">
    <source>
        <dbReference type="PROSITE" id="PS50943"/>
    </source>
</evidence>
<dbReference type="PROSITE" id="PS50943">
    <property type="entry name" value="HTH_CROC1"/>
    <property type="match status" value="1"/>
</dbReference>
<evidence type="ECO:0000313" key="2">
    <source>
        <dbReference type="EMBL" id="SFE50081.1"/>
    </source>
</evidence>
<keyword evidence="3" id="KW-1185">Reference proteome</keyword>
<dbReference type="InterPro" id="IPR010982">
    <property type="entry name" value="Lambda_DNA-bd_dom_sf"/>
</dbReference>
<reference evidence="3" key="1">
    <citation type="submission" date="2016-10" db="EMBL/GenBank/DDBJ databases">
        <authorList>
            <person name="Varghese N."/>
            <person name="Submissions S."/>
        </authorList>
    </citation>
    <scope>NUCLEOTIDE SEQUENCE [LARGE SCALE GENOMIC DNA]</scope>
    <source>
        <strain evidence="3">DSM 45004</strain>
    </source>
</reference>
<evidence type="ECO:0000313" key="3">
    <source>
        <dbReference type="Proteomes" id="UP000198716"/>
    </source>
</evidence>
<name>A0A1I2B1L4_9ACTN</name>
<accession>A0A1I2B1L4</accession>